<comment type="caution">
    <text evidence="1">The sequence shown here is derived from an EMBL/GenBank/DDBJ whole genome shotgun (WGS) entry which is preliminary data.</text>
</comment>
<evidence type="ECO:0000313" key="2">
    <source>
        <dbReference type="Proteomes" id="UP001234202"/>
    </source>
</evidence>
<accession>A0ACC2XUN0</accession>
<dbReference type="EMBL" id="JASBWV010000002">
    <property type="protein sequence ID" value="KAJ9127588.1"/>
    <property type="molecule type" value="Genomic_DNA"/>
</dbReference>
<name>A0ACC2XUN0_9TREE</name>
<sequence>MENGYNQAVVLLSRSEWGRSTKHGKQAGTESTENCDHDQKAGRVCKTSGPWLAATGVPFINISTISNSTPSPPFTGGSPSQNGGQALPQTGNLHRQAQYQRATQSQSRSSSANRGGYGAPSPTASSNGLSPAASTSSNTSYHTSGSSNTTNGGKKLQKLAPKPVAPSLGGVTRASGTGNVQIVRTGNGIEIGVASRPKLDSLTGSVHRSSQRSTNSPTAASPGSRATMDKIRTNPSGGKGGRFTVDAGGGGSASMGISGVATNGTSKRNGTVQSGLANQSSASLQGGRPLSNQQRHSQHPSGSSGFAKPTSGIARPGHQIPSGMSNRNGGGYSAQSPRSATHQVHFTPGSLPNSTPSSRAQTPASFIHEYELAQSASSSSLSNLSRSIGSSQMAHYPGFNPGSVTDQSPLSQSVAQFGSAPYMSGSMPNNPFAQPARARKASTGPHQHHHPYSRSGTTTPLEPPSPWEVNGSGFPFTINHDDTNAIAMALASQQQAQNQHYAQNRHSAMHGLNPNIHNLDMANHFANGSGYQGIYQPPHSSAPSSRPTTSGNSASNTRANLEEQVRRGEETQRIMMENALLRNMLAGNESLDWGSFEGLVRSPMSDGRLGDDNGSNPQHNNNNNAGQMSDQQHQSELSAAEVDAILMNDMLAQGSGSNDASTTLFSSLTGMMKEMQEEQEQQHHPISSDRYNGHAGIPPQAVPNAGRSSMSEHNALGTSFGSGSASTSTPSLLTRQLQHGQPPVPGLTERVSHMSPGAFSADRVSASLPSGSHMLRPPSTSGATSRNSSNAGVLPTPPASFSQSFAYPPGQLGSRTAAGWGPNRGVHDKKDRGPSGLSASATSASRNIGFFTPLVTPTGLVDKLTLSSPATPALNFAHPEQTRKNAKTPASTPSVGAPTNQKAKSSRKQISRTGNPPPHIQIPSTQASSHTSPGSDHLPPLPAGLQIEQLAQFGSAGLEMAIRLGMQMGMQLSQGGVSLMEASREMEESSSLSTSLGPQPAADHMNRHFHESTATSQISSPSPRSPAHLNASRYALSVSGSNSGRRPEDVVTGILNDDFFTAVHPTTTPGQTPGATSGFNTSRRTSRSGGELSILSPHISSPVASVQGQSEGPADELVKNDPLATQVWKAYAKAKNTLPNGPRMENLTWRLMHMTLKKTDATSKPSRVMDLVPEEQESQANQEEERDVPSEMAGEEVERGRRGRFKGKGKVVGFDAESPQDRQESPDAMDWRAASRSRSRASVMDWRPSSRSRSRSTFNRNRNPYDHASETHSQAMLAAGADLPYQDPLLAYTEAATHDGSWPLATYASGLSGGEAHLGLGDLAQLVATGSHSPRQEDLAGLSSFTSKFSPEHQRSRHSANMSQSAFEYDQAIRTAAAYDAFASSVPNDEPLHLTGEVLPSSLTNQSGPSATLALSPRNYPKLPGISGPGLYDETRENFHPQYGFLPRRVRKTSFDHTVSQGSSAESGSGLLPPPRTGKVRKRSADQSPSLTPQAQAEDIPHPMELPLPTSASVNVPPGSFPNTAFTFSVPGSYEAFFDINAASTNTPNMSHPTAGNSSAREHQPSNDMSQAYLHALQNMFNQGILDESNRALFGNNVDGMDPLTSMAAMQAGLMQPDNAVDFQHLMQQYLHTNATANPFTHINPAQVLGPNFNNAIHPLAASGTLSNFSSPTGMSPSVYIPQPQQNLGPTKPLPKAVGGKPSAGTPKPLPVRSNSSPNLAALKLTASSRVSKGGEAANDGNEKGVTGSKQGHKFGPNTPSSEDAGGNILGTSETPTHCSNCQTTNTPLWRRDPEGQPLCNACGLFYKLHGVVRPLSLKTDVIKKRNRAAPGGKESVSSNPIARKSSSGSAGAPTGKGSAPIPRSRASSPGSGPSTMTTKKLRRVSDAPLHQVGSLTSMSSLSSSQPS</sequence>
<protein>
    <submittedName>
        <fullName evidence="1">Uncharacterized protein</fullName>
    </submittedName>
</protein>
<organism evidence="1 2">
    <name type="scientific">Naganishia onofrii</name>
    <dbReference type="NCBI Taxonomy" id="1851511"/>
    <lineage>
        <taxon>Eukaryota</taxon>
        <taxon>Fungi</taxon>
        <taxon>Dikarya</taxon>
        <taxon>Basidiomycota</taxon>
        <taxon>Agaricomycotina</taxon>
        <taxon>Tremellomycetes</taxon>
        <taxon>Filobasidiales</taxon>
        <taxon>Filobasidiaceae</taxon>
        <taxon>Naganishia</taxon>
    </lineage>
</organism>
<evidence type="ECO:0000313" key="1">
    <source>
        <dbReference type="EMBL" id="KAJ9127588.1"/>
    </source>
</evidence>
<dbReference type="Proteomes" id="UP001234202">
    <property type="component" value="Unassembled WGS sequence"/>
</dbReference>
<gene>
    <name evidence="1" type="ORF">QFC24_000998</name>
</gene>
<proteinExistence type="predicted"/>
<reference evidence="1" key="1">
    <citation type="submission" date="2023-04" db="EMBL/GenBank/DDBJ databases">
        <title>Draft Genome sequencing of Naganishia species isolated from polar environments using Oxford Nanopore Technology.</title>
        <authorList>
            <person name="Leo P."/>
            <person name="Venkateswaran K."/>
        </authorList>
    </citation>
    <scope>NUCLEOTIDE SEQUENCE</scope>
    <source>
        <strain evidence="1">DBVPG 5303</strain>
    </source>
</reference>
<keyword evidence="2" id="KW-1185">Reference proteome</keyword>